<evidence type="ECO:0000256" key="2">
    <source>
        <dbReference type="ARBA" id="ARBA00003861"/>
    </source>
</evidence>
<dbReference type="Gene3D" id="3.30.200.20">
    <property type="entry name" value="Phosphorylase Kinase, domain 1"/>
    <property type="match status" value="1"/>
</dbReference>
<comment type="caution">
    <text evidence="11">The sequence shown here is derived from an EMBL/GenBank/DDBJ whole genome shotgun (WGS) entry which is preliminary data.</text>
</comment>
<comment type="pathway">
    <text evidence="3">Protein modification; protein ubiquitination.</text>
</comment>
<dbReference type="EC" id="2.3.2.27" evidence="4"/>
<dbReference type="InterPro" id="IPR013083">
    <property type="entry name" value="Znf_RING/FYVE/PHD"/>
</dbReference>
<dbReference type="SUPFAM" id="SSF57850">
    <property type="entry name" value="RING/U-box"/>
    <property type="match status" value="1"/>
</dbReference>
<dbReference type="PANTHER" id="PTHR45647">
    <property type="entry name" value="OS02G0152300 PROTEIN"/>
    <property type="match status" value="1"/>
</dbReference>
<evidence type="ECO:0000256" key="4">
    <source>
        <dbReference type="ARBA" id="ARBA00012483"/>
    </source>
</evidence>
<dbReference type="InterPro" id="IPR003613">
    <property type="entry name" value="Ubox_domain"/>
</dbReference>
<comment type="catalytic activity">
    <reaction evidence="1">
        <text>S-ubiquitinyl-[E2 ubiquitin-conjugating enzyme]-L-cysteine + [acceptor protein]-L-lysine = [E2 ubiquitin-conjugating enzyme]-L-cysteine + N(6)-ubiquitinyl-[acceptor protein]-L-lysine.</text>
        <dbReference type="EC" id="2.3.2.27"/>
    </reaction>
</comment>
<keyword evidence="12" id="KW-1185">Reference proteome</keyword>
<proteinExistence type="predicted"/>
<dbReference type="Pfam" id="PF00069">
    <property type="entry name" value="Pkinase"/>
    <property type="match status" value="1"/>
</dbReference>
<dbReference type="SUPFAM" id="SSF56112">
    <property type="entry name" value="Protein kinase-like (PK-like)"/>
    <property type="match status" value="1"/>
</dbReference>
<dbReference type="Proteomes" id="UP001174677">
    <property type="component" value="Chromosome 9"/>
</dbReference>
<dbReference type="InterPro" id="IPR011009">
    <property type="entry name" value="Kinase-like_dom_sf"/>
</dbReference>
<accession>A0ABQ9LV50</accession>
<dbReference type="PANTHER" id="PTHR45647:SF52">
    <property type="entry name" value="PROTEIN KINASE DOMAIN-CONTAINING PROTEIN"/>
    <property type="match status" value="1"/>
</dbReference>
<dbReference type="CDD" id="cd01989">
    <property type="entry name" value="USP_STK_Ubox_N"/>
    <property type="match status" value="1"/>
</dbReference>
<keyword evidence="6" id="KW-0833">Ubl conjugation pathway</keyword>
<name>A0ABQ9LV50_HEVBR</name>
<feature type="domain" description="Protein kinase" evidence="9">
    <location>
        <begin position="412"/>
        <end position="687"/>
    </location>
</feature>
<reference evidence="11" key="1">
    <citation type="journal article" date="2023" name="Plant Biotechnol. J.">
        <title>Chromosome-level wild Hevea brasiliensis genome provides new tools for genomic-assisted breeding and valuable loci to elevate rubber yield.</title>
        <authorList>
            <person name="Cheng H."/>
            <person name="Song X."/>
            <person name="Hu Y."/>
            <person name="Wu T."/>
            <person name="Yang Q."/>
            <person name="An Z."/>
            <person name="Feng S."/>
            <person name="Deng Z."/>
            <person name="Wu W."/>
            <person name="Zeng X."/>
            <person name="Tu M."/>
            <person name="Wang X."/>
            <person name="Huang H."/>
        </authorList>
    </citation>
    <scope>NUCLEOTIDE SEQUENCE</scope>
    <source>
        <strain evidence="11">MT/VB/25A 57/8</strain>
    </source>
</reference>
<keyword evidence="5" id="KW-0808">Transferase</keyword>
<feature type="region of interest" description="Disordered" evidence="8">
    <location>
        <begin position="1"/>
        <end position="21"/>
    </location>
</feature>
<gene>
    <name evidence="11" type="ORF">P3X46_014767</name>
</gene>
<dbReference type="Gene3D" id="3.30.40.10">
    <property type="entry name" value="Zinc/RING finger domain, C3HC4 (zinc finger)"/>
    <property type="match status" value="1"/>
</dbReference>
<dbReference type="InterPro" id="IPR051348">
    <property type="entry name" value="U-box_ubiquitin_ligases"/>
</dbReference>
<protein>
    <recommendedName>
        <fullName evidence="4">RING-type E3 ubiquitin transferase</fullName>
        <ecNumber evidence="4">2.3.2.27</ecNumber>
    </recommendedName>
</protein>
<dbReference type="Pfam" id="PF04564">
    <property type="entry name" value="U-box"/>
    <property type="match status" value="1"/>
</dbReference>
<organism evidence="11 12">
    <name type="scientific">Hevea brasiliensis</name>
    <name type="common">Para rubber tree</name>
    <name type="synonym">Siphonia brasiliensis</name>
    <dbReference type="NCBI Taxonomy" id="3981"/>
    <lineage>
        <taxon>Eukaryota</taxon>
        <taxon>Viridiplantae</taxon>
        <taxon>Streptophyta</taxon>
        <taxon>Embryophyta</taxon>
        <taxon>Tracheophyta</taxon>
        <taxon>Spermatophyta</taxon>
        <taxon>Magnoliopsida</taxon>
        <taxon>eudicotyledons</taxon>
        <taxon>Gunneridae</taxon>
        <taxon>Pentapetalae</taxon>
        <taxon>rosids</taxon>
        <taxon>fabids</taxon>
        <taxon>Malpighiales</taxon>
        <taxon>Euphorbiaceae</taxon>
        <taxon>Crotonoideae</taxon>
        <taxon>Micrandreae</taxon>
        <taxon>Hevea</taxon>
    </lineage>
</organism>
<evidence type="ECO:0000313" key="11">
    <source>
        <dbReference type="EMBL" id="KAJ9171390.1"/>
    </source>
</evidence>
<evidence type="ECO:0000256" key="3">
    <source>
        <dbReference type="ARBA" id="ARBA00004906"/>
    </source>
</evidence>
<dbReference type="PROSITE" id="PS50011">
    <property type="entry name" value="PROTEIN_KINASE_DOM"/>
    <property type="match status" value="1"/>
</dbReference>
<evidence type="ECO:0000256" key="8">
    <source>
        <dbReference type="SAM" id="MobiDB-lite"/>
    </source>
</evidence>
<evidence type="ECO:0000256" key="7">
    <source>
        <dbReference type="SAM" id="Coils"/>
    </source>
</evidence>
<dbReference type="PROSITE" id="PS51698">
    <property type="entry name" value="U_BOX"/>
    <property type="match status" value="1"/>
</dbReference>
<dbReference type="EMBL" id="JARPOI010000009">
    <property type="protein sequence ID" value="KAJ9171390.1"/>
    <property type="molecule type" value="Genomic_DNA"/>
</dbReference>
<feature type="coiled-coil region" evidence="7">
    <location>
        <begin position="292"/>
        <end position="379"/>
    </location>
</feature>
<dbReference type="InterPro" id="IPR000719">
    <property type="entry name" value="Prot_kinase_dom"/>
</dbReference>
<keyword evidence="7" id="KW-0175">Coiled coil</keyword>
<sequence>MAEWEAESSSRRGSTSQVADEDDDDTVYVAVGKDFEENKLNLVWAIENFPGKRLCIIHVHQPAKMIPFVGGKFPASRLAQHELKEFQKLERNIMLKILDDYVLFCGQLDVHADKLCVEMDDVGKGIIELAYHYDIKKLVMGAAANKHYSEEMMDLKSKKAKYIQLHVPSSCQIWYICNGYFICKRDSTCSTTNGFGNSASFLQQRTDGSGLELELHEVSLSEENSHNRDSLEESSIDQLYNQLERAMSEAEKFKKQALEESLRCGVAEKTAVNAVRRAKDLEILYARELRCRKEIEGALAREKENHQRTKNQWDEERVITKDQKLLQHIQVSKFDEKIKELNDERLSAVEQCKEYKKERDKLQVEHDNVLKLAKELAEELSKKQVEDASCSQMHQFLSVFSLSEIHEATFNFDPILRIGRDGYGNTYRANLRHTPVAIKVLNPESMQGRLEFEQEVELLSKLRHPNLAILIGACSEACALVYEYLPNGTLEDRLSCKDNTPPLPWQARIRIATELCSVLMFLHSSKPHSIVHGGLKPGNILLDANLACKLSDFGFCRALSLCENPRGMILSHETDPTGTFLYLDPHFLATGELSPNSDTYSFGIILLQLLTGRSAFSIASEVRDVIDERNLSSFLDPQGGDWPFVQAKQLAQLALSCCARYQSSRPDLASEVWRVLEPMRTFSSPLVQFGSQEGEQPPSYFFCPILQEVMQDPHVAADGFTYEAEALTGWLESGHNTSPMTNLVLDNLNLVPNRSLRSAIQDWQQQHPNAIF</sequence>
<dbReference type="CDD" id="cd16655">
    <property type="entry name" value="RING-Ubox_WDSUB1-like"/>
    <property type="match status" value="1"/>
</dbReference>
<evidence type="ECO:0000256" key="1">
    <source>
        <dbReference type="ARBA" id="ARBA00000900"/>
    </source>
</evidence>
<evidence type="ECO:0000256" key="5">
    <source>
        <dbReference type="ARBA" id="ARBA00022679"/>
    </source>
</evidence>
<evidence type="ECO:0000259" key="10">
    <source>
        <dbReference type="PROSITE" id="PS51698"/>
    </source>
</evidence>
<dbReference type="SMART" id="SM00504">
    <property type="entry name" value="Ubox"/>
    <property type="match status" value="1"/>
</dbReference>
<comment type="function">
    <text evidence="2">Functions as an E3 ubiquitin ligase.</text>
</comment>
<evidence type="ECO:0000259" key="9">
    <source>
        <dbReference type="PROSITE" id="PS50011"/>
    </source>
</evidence>
<feature type="domain" description="U-box" evidence="10">
    <location>
        <begin position="696"/>
        <end position="770"/>
    </location>
</feature>
<evidence type="ECO:0000256" key="6">
    <source>
        <dbReference type="ARBA" id="ARBA00022786"/>
    </source>
</evidence>
<dbReference type="Gene3D" id="1.10.510.10">
    <property type="entry name" value="Transferase(Phosphotransferase) domain 1"/>
    <property type="match status" value="1"/>
</dbReference>
<evidence type="ECO:0000313" key="12">
    <source>
        <dbReference type="Proteomes" id="UP001174677"/>
    </source>
</evidence>